<dbReference type="PANTHER" id="PTHR46027:SF1">
    <property type="entry name" value="PEROXISOMAL TARGETING SIGNAL 2 RECEPTOR"/>
    <property type="match status" value="1"/>
</dbReference>
<dbReference type="EMBL" id="QEAP01001652">
    <property type="protein sequence ID" value="TPX42286.1"/>
    <property type="molecule type" value="Genomic_DNA"/>
</dbReference>
<sequence length="345" mass="38811">MSALKHRPAPFMFRTTGFQGYAVESPSFCEYLLLSPSDPIVFCGQLAQVEFSPFFENRLACASAANFGIAGNGRLWAMNVSNEGIAAVTFFDTQDGLYDCAWSEVNENQIVASSGDGSIKLFDLGLRDFPILNLHEHTREVFSVKWNLVRKDTFVSGSWDHQIKIWSPESNVSLMTWKEHTSCVYQTAWSPHVAERFASASGDSTVKIWDVRSPRSSNTFRAHASETLALDWNKYDPYSIVTAGVDHAVRVWDLRNTSKDVLTLRGHEYAVRRVKCSPHSKSVVASTSYDMTMRVWETSRAFNNLVQVHDLHSEFVLGVDFNMFVPGQVATCAWDELVHVFPVMA</sequence>
<dbReference type="PROSITE" id="PS50082">
    <property type="entry name" value="WD_REPEATS_2"/>
    <property type="match status" value="4"/>
</dbReference>
<evidence type="ECO:0000256" key="10">
    <source>
        <dbReference type="ARBA" id="ARBA00032565"/>
    </source>
</evidence>
<keyword evidence="14" id="KW-1185">Reference proteome</keyword>
<comment type="similarity">
    <text evidence="9">Belongs to the WD repeat peroxin-7 family.</text>
</comment>
<dbReference type="GO" id="GO:0005053">
    <property type="term" value="F:peroxisome matrix targeting signal-2 binding"/>
    <property type="evidence" value="ECO:0007669"/>
    <property type="project" value="InterPro"/>
</dbReference>
<keyword evidence="6" id="KW-0677">Repeat</keyword>
<feature type="repeat" description="WD" evidence="11">
    <location>
        <begin position="177"/>
        <end position="219"/>
    </location>
</feature>
<dbReference type="GO" id="GO:0016558">
    <property type="term" value="P:protein import into peroxisome matrix"/>
    <property type="evidence" value="ECO:0007669"/>
    <property type="project" value="InterPro"/>
</dbReference>
<evidence type="ECO:0000256" key="2">
    <source>
        <dbReference type="ARBA" id="ARBA00004514"/>
    </source>
</evidence>
<dbReference type="PRINTS" id="PR00320">
    <property type="entry name" value="GPROTEINBRPT"/>
</dbReference>
<dbReference type="InterPro" id="IPR019775">
    <property type="entry name" value="WD40_repeat_CS"/>
</dbReference>
<dbReference type="PROSITE" id="PS00678">
    <property type="entry name" value="WD_REPEATS_1"/>
    <property type="match status" value="1"/>
</dbReference>
<protein>
    <recommendedName>
        <fullName evidence="10">Peroxin-7</fullName>
    </recommendedName>
</protein>
<evidence type="ECO:0000256" key="3">
    <source>
        <dbReference type="ARBA" id="ARBA00022448"/>
    </source>
</evidence>
<evidence type="ECO:0000256" key="1">
    <source>
        <dbReference type="ARBA" id="ARBA00004253"/>
    </source>
</evidence>
<evidence type="ECO:0000256" key="8">
    <source>
        <dbReference type="ARBA" id="ARBA00023140"/>
    </source>
</evidence>
<dbReference type="InterPro" id="IPR044536">
    <property type="entry name" value="PEX7"/>
</dbReference>
<organism evidence="13 14">
    <name type="scientific">Chytriomyces confervae</name>
    <dbReference type="NCBI Taxonomy" id="246404"/>
    <lineage>
        <taxon>Eukaryota</taxon>
        <taxon>Fungi</taxon>
        <taxon>Fungi incertae sedis</taxon>
        <taxon>Chytridiomycota</taxon>
        <taxon>Chytridiomycota incertae sedis</taxon>
        <taxon>Chytridiomycetes</taxon>
        <taxon>Chytridiales</taxon>
        <taxon>Chytriomycetaceae</taxon>
        <taxon>Chytriomyces</taxon>
    </lineage>
</organism>
<feature type="repeat" description="WD" evidence="11">
    <location>
        <begin position="220"/>
        <end position="262"/>
    </location>
</feature>
<dbReference type="Pfam" id="PF00400">
    <property type="entry name" value="WD40"/>
    <property type="match status" value="2"/>
</dbReference>
<dbReference type="InterPro" id="IPR059104">
    <property type="entry name" value="Beta-prop_EIPR1-like"/>
</dbReference>
<keyword evidence="5 11" id="KW-0853">WD repeat</keyword>
<keyword evidence="7" id="KW-0653">Protein transport</keyword>
<dbReference type="PANTHER" id="PTHR46027">
    <property type="entry name" value="PEROXISOMAL TARGETING SIGNAL 2 RECEPTOR"/>
    <property type="match status" value="1"/>
</dbReference>
<dbReference type="GO" id="GO:0005829">
    <property type="term" value="C:cytosol"/>
    <property type="evidence" value="ECO:0007669"/>
    <property type="project" value="UniProtKB-SubCell"/>
</dbReference>
<feature type="repeat" description="WD" evidence="11">
    <location>
        <begin position="134"/>
        <end position="176"/>
    </location>
</feature>
<evidence type="ECO:0000256" key="11">
    <source>
        <dbReference type="PROSITE-ProRule" id="PRU00221"/>
    </source>
</evidence>
<dbReference type="AlphaFoldDB" id="A0A507CT24"/>
<dbReference type="Proteomes" id="UP000320333">
    <property type="component" value="Unassembled WGS sequence"/>
</dbReference>
<accession>A0A507CT24</accession>
<dbReference type="Gene3D" id="2.130.10.10">
    <property type="entry name" value="YVTN repeat-like/Quinoprotein amine dehydrogenase"/>
    <property type="match status" value="1"/>
</dbReference>
<reference evidence="13 14" key="1">
    <citation type="journal article" date="2019" name="Sci. Rep.">
        <title>Comparative genomics of chytrid fungi reveal insights into the obligate biotrophic and pathogenic lifestyle of Synchytrium endobioticum.</title>
        <authorList>
            <person name="van de Vossenberg B.T.L.H."/>
            <person name="Warris S."/>
            <person name="Nguyen H.D.T."/>
            <person name="van Gent-Pelzer M.P.E."/>
            <person name="Joly D.L."/>
            <person name="van de Geest H.C."/>
            <person name="Bonants P.J.M."/>
            <person name="Smith D.S."/>
            <person name="Levesque C.A."/>
            <person name="van der Lee T.A.J."/>
        </authorList>
    </citation>
    <scope>NUCLEOTIDE SEQUENCE [LARGE SCALE GENOMIC DNA]</scope>
    <source>
        <strain evidence="13 14">CBS 675.73</strain>
    </source>
</reference>
<dbReference type="SMART" id="SM00320">
    <property type="entry name" value="WD40"/>
    <property type="match status" value="6"/>
</dbReference>
<dbReference type="GO" id="GO:0005782">
    <property type="term" value="C:peroxisomal matrix"/>
    <property type="evidence" value="ECO:0007669"/>
    <property type="project" value="UniProtKB-SubCell"/>
</dbReference>
<evidence type="ECO:0000256" key="4">
    <source>
        <dbReference type="ARBA" id="ARBA00022490"/>
    </source>
</evidence>
<keyword evidence="4" id="KW-0963">Cytoplasm</keyword>
<evidence type="ECO:0000259" key="12">
    <source>
        <dbReference type="Pfam" id="PF23609"/>
    </source>
</evidence>
<dbReference type="SUPFAM" id="SSF50978">
    <property type="entry name" value="WD40 repeat-like"/>
    <property type="match status" value="1"/>
</dbReference>
<evidence type="ECO:0000256" key="5">
    <source>
        <dbReference type="ARBA" id="ARBA00022574"/>
    </source>
</evidence>
<comment type="caution">
    <text evidence="13">The sequence shown here is derived from an EMBL/GenBank/DDBJ whole genome shotgun (WGS) entry which is preliminary data.</text>
</comment>
<feature type="repeat" description="WD" evidence="11">
    <location>
        <begin position="264"/>
        <end position="297"/>
    </location>
</feature>
<dbReference type="InterPro" id="IPR015943">
    <property type="entry name" value="WD40/YVTN_repeat-like_dom_sf"/>
</dbReference>
<dbReference type="Pfam" id="PF23609">
    <property type="entry name" value="Beta-prop_EIPR1"/>
    <property type="match status" value="1"/>
</dbReference>
<feature type="domain" description="EIPR1-like beta-propeller" evidence="12">
    <location>
        <begin position="183"/>
        <end position="296"/>
    </location>
</feature>
<dbReference type="InterPro" id="IPR001680">
    <property type="entry name" value="WD40_rpt"/>
</dbReference>
<evidence type="ECO:0000313" key="14">
    <source>
        <dbReference type="Proteomes" id="UP000320333"/>
    </source>
</evidence>
<gene>
    <name evidence="13" type="ORF">CcCBS67573_g10521</name>
</gene>
<dbReference type="InterPro" id="IPR020472">
    <property type="entry name" value="WD40_PAC1"/>
</dbReference>
<evidence type="ECO:0000256" key="7">
    <source>
        <dbReference type="ARBA" id="ARBA00022927"/>
    </source>
</evidence>
<dbReference type="OrthoDB" id="273771at2759"/>
<name>A0A507CT24_9FUNG</name>
<dbReference type="PROSITE" id="PS50294">
    <property type="entry name" value="WD_REPEATS_REGION"/>
    <property type="match status" value="4"/>
</dbReference>
<evidence type="ECO:0000313" key="13">
    <source>
        <dbReference type="EMBL" id="TPX42286.1"/>
    </source>
</evidence>
<evidence type="ECO:0000256" key="9">
    <source>
        <dbReference type="ARBA" id="ARBA00024017"/>
    </source>
</evidence>
<evidence type="ECO:0000256" key="6">
    <source>
        <dbReference type="ARBA" id="ARBA00022737"/>
    </source>
</evidence>
<proteinExistence type="inferred from homology"/>
<dbReference type="STRING" id="246404.A0A507CT24"/>
<comment type="subcellular location">
    <subcellularLocation>
        <location evidence="2">Cytoplasm</location>
        <location evidence="2">Cytosol</location>
    </subcellularLocation>
    <subcellularLocation>
        <location evidence="1">Peroxisome matrix</location>
    </subcellularLocation>
</comment>
<dbReference type="InterPro" id="IPR036322">
    <property type="entry name" value="WD40_repeat_dom_sf"/>
</dbReference>
<keyword evidence="8" id="KW-0576">Peroxisome</keyword>
<keyword evidence="3" id="KW-0813">Transport</keyword>